<dbReference type="FunFam" id="1.10.287.210:FF:000001">
    <property type="entry name" value="Envelope glycoprotein gp160"/>
    <property type="match status" value="1"/>
</dbReference>
<dbReference type="FunFam" id="2.170.40.20:FF:000003">
    <property type="entry name" value="Envelope glycoprotein gp160"/>
    <property type="match status" value="1"/>
</dbReference>
<organism evidence="38">
    <name type="scientific">Human immunodeficiency virus type 1</name>
    <name type="common">HIV-1</name>
    <dbReference type="NCBI Taxonomy" id="11676"/>
    <lineage>
        <taxon>Viruses</taxon>
        <taxon>Riboviria</taxon>
        <taxon>Pararnavirae</taxon>
        <taxon>Artverviricota</taxon>
        <taxon>Revtraviricetes</taxon>
        <taxon>Ortervirales</taxon>
        <taxon>Retroviridae</taxon>
        <taxon>Orthoretrovirinae</taxon>
        <taxon>Lentivirus</taxon>
        <taxon>Lentivirus humimdef1</taxon>
    </lineage>
</organism>
<evidence type="ECO:0000256" key="2">
    <source>
        <dbReference type="ARBA" id="ARBA00004433"/>
    </source>
</evidence>
<keyword evidence="16 33" id="KW-0732">Signal</keyword>
<evidence type="ECO:0000256" key="30">
    <source>
        <dbReference type="ARBA" id="ARBA00023288"/>
    </source>
</evidence>
<name>A0A077H620_HV1</name>
<dbReference type="HAMAP" id="MF_04083">
    <property type="entry name" value="HIV_ENV"/>
    <property type="match status" value="1"/>
</dbReference>
<keyword evidence="24 33" id="KW-0175">Coiled coil</keyword>
<evidence type="ECO:0000256" key="8">
    <source>
        <dbReference type="ARBA" id="ARBA00022510"/>
    </source>
</evidence>
<dbReference type="GO" id="GO:0016020">
    <property type="term" value="C:membrane"/>
    <property type="evidence" value="ECO:0007669"/>
    <property type="project" value="UniProtKB-UniRule"/>
</dbReference>
<feature type="region of interest" description="Immunosuppression" evidence="33">
    <location>
        <begin position="580"/>
        <end position="598"/>
    </location>
</feature>
<dbReference type="GO" id="GO:0075512">
    <property type="term" value="P:clathrin-dependent endocytosis of virus by host cell"/>
    <property type="evidence" value="ECO:0007669"/>
    <property type="project" value="UniProtKB-UniRule"/>
</dbReference>
<evidence type="ECO:0000256" key="11">
    <source>
        <dbReference type="ARBA" id="ARBA00022581"/>
    </source>
</evidence>
<keyword evidence="28 33" id="KW-0325">Glycoprotein</keyword>
<feature type="lipid moiety-binding region" description="S-palmitoyl cysteine; by host" evidence="33">
    <location>
        <position position="770"/>
    </location>
</feature>
<dbReference type="GO" id="GO:0044175">
    <property type="term" value="C:host cell endosome membrane"/>
    <property type="evidence" value="ECO:0007669"/>
    <property type="project" value="UniProtKB-SubCell"/>
</dbReference>
<evidence type="ECO:0000256" key="32">
    <source>
        <dbReference type="ARBA" id="ARBA00062028"/>
    </source>
</evidence>
<feature type="disulfide bond" evidence="33">
    <location>
        <begin position="223"/>
        <end position="252"/>
    </location>
</feature>
<evidence type="ECO:0000256" key="17">
    <source>
        <dbReference type="ARBA" id="ARBA00022804"/>
    </source>
</evidence>
<comment type="function">
    <text evidence="33">Envelope glycoprotein gp160: Oligomerizes in the host endoplasmic reticulum into predominantly trimers. In a second time, gp160 transits in the host Golgi, where glycosylation is completed. The precursor is then proteolytically cleaved in the trans-Golgi and thereby activated by cellular furin or furin-like proteases to produce gp120 and gp41.</text>
</comment>
<evidence type="ECO:0000259" key="36">
    <source>
        <dbReference type="Pfam" id="PF00516"/>
    </source>
</evidence>
<evidence type="ECO:0000256" key="34">
    <source>
        <dbReference type="RuleBase" id="RU363095"/>
    </source>
</evidence>
<dbReference type="SUPFAM" id="SSF56502">
    <property type="entry name" value="gp120 core"/>
    <property type="match status" value="2"/>
</dbReference>
<feature type="short sequence motif" description="Di-leucine internalization motif" evidence="33">
    <location>
        <begin position="861"/>
        <end position="862"/>
    </location>
</feature>
<keyword evidence="22 33" id="KW-1133">Transmembrane helix</keyword>
<feature type="transmembrane region" description="Helical" evidence="34">
    <location>
        <begin position="518"/>
        <end position="541"/>
    </location>
</feature>
<keyword evidence="15 33" id="KW-0053">Apoptosis</keyword>
<dbReference type="GO" id="GO:0055036">
    <property type="term" value="C:virion membrane"/>
    <property type="evidence" value="ECO:0007669"/>
    <property type="project" value="UniProtKB-SubCell"/>
</dbReference>
<comment type="subcellular location">
    <molecule>Transmembrane protein gp41</molecule>
    <subcellularLocation>
        <location evidence="33">Virion membrane</location>
        <topology evidence="33">Single-pass type I membrane protein</topology>
    </subcellularLocation>
    <subcellularLocation>
        <location evidence="33">Host cell membrane</location>
        <topology evidence="33">Single-pass type I membrane protein</topology>
    </subcellularLocation>
    <subcellularLocation>
        <location evidence="33">Host endosome membrane</location>
        <topology evidence="33">Single-pass type I membrane protein</topology>
    </subcellularLocation>
    <text evidence="33">It is probably concentrated at the site of budding and incorporated into the virions possibly by contacts between the cytoplasmic tail of Env and the N-terminus of Gag.</text>
</comment>
<evidence type="ECO:0000256" key="23">
    <source>
        <dbReference type="ARBA" id="ARBA00023046"/>
    </source>
</evidence>
<comment type="function">
    <text evidence="33">Transmembrane protein gp41: Acts as a class I viral fusion protein. Under the current model, the protein has at least 3 conformational states: pre-fusion native state, pre-hairpin intermediate state, and post-fusion hairpin state. During fusion of viral and target intracellular membranes, the coiled coil regions (heptad repeats) assume a trimer-of-hairpins structure, positioning the fusion peptide in close proximity to the C-terminal region of the ectodomain. The formation of this structure appears to drive apposition and subsequent fusion of viral and target cell membranes. Complete fusion occurs in host cell endosomes and is dynamin-dependent, however some lipid transfer might occur at the plasma membrane. The virus undergoes clathrin-dependent internalization long before endosomal fusion, thus minimizing the surface exposure of conserved viral epitopes during fusion and reducing the efficacy of inhibitors targeting these epitopes. Membranes fusion leads to delivery of the nucleocapsid into the cytoplasm.</text>
</comment>
<accession>A0A077H620</accession>
<evidence type="ECO:0000259" key="37">
    <source>
        <dbReference type="Pfam" id="PF00517"/>
    </source>
</evidence>
<keyword evidence="12 33" id="KW-1162">Viral penetration into host cytoplasm</keyword>
<keyword evidence="31 33" id="KW-1160">Virus entry into host cell</keyword>
<evidence type="ECO:0000256" key="33">
    <source>
        <dbReference type="HAMAP-Rule" id="MF_04083"/>
    </source>
</evidence>
<feature type="region of interest" description="MPER; binding to GalCer" evidence="33">
    <location>
        <begin position="668"/>
        <end position="689"/>
    </location>
</feature>
<evidence type="ECO:0000256" key="19">
    <source>
        <dbReference type="ARBA" id="ARBA00022870"/>
    </source>
</evidence>
<comment type="subcellular location">
    <molecule>Surface protein gp120</molecule>
    <subcellularLocation>
        <location evidence="33">Virion membrane</location>
        <topology evidence="33">Peripheral membrane protein</topology>
    </subcellularLocation>
    <subcellularLocation>
        <location evidence="33">Host cell membrane</location>
        <topology evidence="33">Peripheral membrane protein</topology>
    </subcellularLocation>
    <subcellularLocation>
        <location evidence="33">Host endosome membrane</location>
        <topology evidence="33">Single-pass type I membrane protein</topology>
    </subcellularLocation>
    <text evidence="33">The surface protein is not anchored to the viral envelope, but associates with the extravirion surface through its binding to TM. It is probably concentrated at the site of budding and incorporated into the virions possibly by contacts between the cytoplasmic tail of Env and the N-terminus of Gag.</text>
</comment>
<evidence type="ECO:0000256" key="29">
    <source>
        <dbReference type="ARBA" id="ARBA00023280"/>
    </source>
</evidence>
<dbReference type="Pfam" id="PF00516">
    <property type="entry name" value="GP120"/>
    <property type="match status" value="1"/>
</dbReference>
<comment type="caution">
    <text evidence="33 34">Lacks conserved residue(s) required for the propagation of feature annotation.</text>
</comment>
<feature type="domain" description="Retroviral envelope protein GP41-like" evidence="37">
    <location>
        <begin position="536"/>
        <end position="725"/>
    </location>
</feature>
<evidence type="ECO:0000256" key="14">
    <source>
        <dbReference type="ARBA" id="ARBA00022692"/>
    </source>
</evidence>
<feature type="chain" id="PRO_5023313013" description="Transmembrane protein gp41" evidence="33">
    <location>
        <begin position="518"/>
        <end position="862"/>
    </location>
</feature>
<evidence type="ECO:0000256" key="25">
    <source>
        <dbReference type="ARBA" id="ARBA00023136"/>
    </source>
</evidence>
<comment type="subunit">
    <text evidence="32">The mature envelope protein (Env) consists of a homotrimer of non-covalently associated gp120-gp41 heterodimers. The resulting complex protrudes from the virus surface as a spike. There seems to be as few as 10 spikes on the average virion. Interacts with host CD4, CCR5 and CXCR4. Gp120 also interacts with the C-type lectins CD209/DC-SIGN and CLEC4M/DC-SIGNR (collectively referred to as DC-SIGN(R)). Gp120 and gp41 interact with GalCer. Gp120 interacts with host ITGA4/ITGB7 complex; on CD4+ T-cells, this interaction results in rapid activation of integrin ITGAL/LFA-1, which facilitates efficient cell-to-cell spreading of HIV-1. Gp120 interacts with cell-associated heparan sulfate; this interaction increases virus infectivity on permissive cells and may be involved in infection of CD4- cells.</text>
</comment>
<keyword evidence="19 33" id="KW-1043">Host membrane</keyword>
<comment type="domain">
    <text evidence="33">The YXXL motif is involved in determining the exact site of viral release at the surface of infected mononuclear cells and promotes endocytosis. YXXL and di-leucine endocytosis motifs interact directly or indirectly with the clathrin adapter complexes, opperate independently, and their activities are not additive.</text>
</comment>
<evidence type="ECO:0000256" key="16">
    <source>
        <dbReference type="ARBA" id="ARBA00022729"/>
    </source>
</evidence>
<reference evidence="38" key="1">
    <citation type="journal article" date="2014" name="Retrovirology">
        <title>Single genome analysis reveals genetic characteristics of Neuroadaptation across HIV-1 envelope.</title>
        <authorList>
            <person name="Evering T.H."/>
            <person name="Kamau E."/>
            <person name="St Bernard L."/>
            <person name="Farmer C.B."/>
            <person name="Kong X.P."/>
            <person name="Markowitz M."/>
        </authorList>
    </citation>
    <scope>NUCLEOTIDE SEQUENCE</scope>
    <source>
        <strain evidence="38">P062411G8</strain>
    </source>
</reference>
<evidence type="ECO:0000256" key="15">
    <source>
        <dbReference type="ARBA" id="ARBA00022703"/>
    </source>
</evidence>
<dbReference type="GO" id="GO:0052031">
    <property type="term" value="P:symbiont-mediated perturbation of host defense response"/>
    <property type="evidence" value="ECO:0007669"/>
    <property type="project" value="UniProtKB-UniRule"/>
</dbReference>
<evidence type="ECO:0000256" key="20">
    <source>
        <dbReference type="ARBA" id="ARBA00022879"/>
    </source>
</evidence>
<comment type="domain">
    <text evidence="33">The membrane proximal external region (MPER) present in gp41 is a tryptophan-rich region recognized by the antibodies 2F5, Z13, and 4E10. MPER seems to play a role in fusion.</text>
</comment>
<comment type="subunit">
    <text evidence="33">The mature envelope protein (Env) consists of a homotrimer of non-covalently associated gp120-gp41 heterodimers. The resulting complex protrudes from the virus surface as a spike. There seems to be as few as 10 spikes on the average virion. Surface protein gp120 interacts with host CD4, CCR5 and CXCR4. Gp120 also interacts with the C-type lectins CD209/DC-SIGN and CLEC4M/DC-SIGNR (collectively referred to as DC-SIGN(R)). Gp120 and gp41 interact with GalCer. Gp120 interacts with host ITGA4/ITGB7 complex; on CD4+ T-cells, this interaction results in rapid activation of integrin ITGAL/LFA-1, which facilitates efficient cell-to-cell spreading of HIV-1. Gp120 interacts with cell-associated heparan sulfate; this interaction increases virus infectivity on permissive cells and may be involved in infection of CD4- cells.</text>
</comment>
<keyword evidence="26 33" id="KW-0564">Palmitate</keyword>
<comment type="subcellular location">
    <subcellularLocation>
        <location evidence="3">Host cell membrane</location>
        <topology evidence="3">Peripheral membrane protein</topology>
    </subcellularLocation>
    <subcellularLocation>
        <location evidence="1">Host cell membrane</location>
        <topology evidence="1">Single-pass type I membrane protein</topology>
    </subcellularLocation>
    <subcellularLocation>
        <location evidence="2">Host endosome membrane</location>
        <topology evidence="2">Peripheral membrane protein</topology>
    </subcellularLocation>
    <subcellularLocation>
        <location evidence="5">Host endosome membrane</location>
        <topology evidence="5">Single-pass type I membrane protein</topology>
    </subcellularLocation>
    <subcellularLocation>
        <location evidence="6">Virion membrane</location>
        <topology evidence="6">Peripheral membrane protein</topology>
    </subcellularLocation>
    <subcellularLocation>
        <location evidence="4">Virion membrane</location>
        <topology evidence="4">Single-pass type I membrane protein</topology>
    </subcellularLocation>
</comment>
<feature type="domain" description="Human immunodeficiency virus 1 envelope glycoprotein Gp120" evidence="36">
    <location>
        <begin position="33"/>
        <end position="517"/>
    </location>
</feature>
<dbReference type="GO" id="GO:0019031">
    <property type="term" value="C:viral envelope"/>
    <property type="evidence" value="ECO:0007669"/>
    <property type="project" value="UniProtKB-KW"/>
</dbReference>
<keyword evidence="18 33" id="KW-0946">Virion</keyword>
<evidence type="ECO:0000256" key="27">
    <source>
        <dbReference type="ARBA" id="ARBA00023157"/>
    </source>
</evidence>
<comment type="similarity">
    <text evidence="33">Belongs to the HIV-1 env protein family.</text>
</comment>
<evidence type="ECO:0000256" key="31">
    <source>
        <dbReference type="ARBA" id="ARBA00023296"/>
    </source>
</evidence>
<evidence type="ECO:0000256" key="12">
    <source>
        <dbReference type="ARBA" id="ARBA00022595"/>
    </source>
</evidence>
<dbReference type="Gene3D" id="1.10.287.210">
    <property type="match status" value="1"/>
</dbReference>
<dbReference type="GO" id="GO:0039654">
    <property type="term" value="P:fusion of virus membrane with host endosome membrane"/>
    <property type="evidence" value="ECO:0007669"/>
    <property type="project" value="UniProtKB-UniRule"/>
</dbReference>
<comment type="PTM">
    <text evidence="33">Specific enzymatic cleavages in vivo yield mature proteins. Envelope glycoproteins are synthesized as a inactive precursor that is heavily N-glycosylated and processed likely by host cell furin in the Golgi to yield the mature SU and TM proteins. The cleavage site between SU and TM requires the minimal sequence [KR]-X-[KR]-R. About 2 of the 9 disulfide bonds of gp41 are reduced by P4HB/PDI, following binding to CD4 receptor.</text>
</comment>
<keyword evidence="7 33" id="KW-1168">Fusion of virus membrane with host membrane</keyword>
<comment type="domain">
    <text evidence="33">Some of the most genetically diverse regions of the viral genome are present in Env. They are called variable regions 1 through 5 (V1 through V5). Coreceptor usage of gp120 is determined mainly by the primary structure of the third variable region (V3) in the outer domain of gp120. The sequence of V3 determines which coreceptor, CCR5 and/or CXCR4 (corresponding to R5/macrophage, X4/T cell and R5X4/T cell and macrophage tropism), is used to trigger the fusion potential of the Env complex, and hence which cells the virus can infect. Binding to CCR5 involves a region adjacent in addition to V3.</text>
</comment>
<keyword evidence="17 33" id="KW-1161">Viral attachment to host cell</keyword>
<comment type="domain">
    <text evidence="33">The CD4-binding region is targeted by the antibody b12.</text>
</comment>
<dbReference type="GO" id="GO:0005198">
    <property type="term" value="F:structural molecule activity"/>
    <property type="evidence" value="ECO:0007669"/>
    <property type="project" value="UniProtKB-UniRule"/>
</dbReference>
<organismHost>
    <name type="scientific">Homo sapiens</name>
    <name type="common">Human</name>
    <dbReference type="NCBI Taxonomy" id="9606"/>
</organismHost>
<evidence type="ECO:0000256" key="10">
    <source>
        <dbReference type="ARBA" id="ARBA00022570"/>
    </source>
</evidence>
<feature type="disulfide bond" evidence="33">
    <location>
        <begin position="604"/>
        <end position="610"/>
    </location>
</feature>
<feature type="region of interest" description="Disordered" evidence="35">
    <location>
        <begin position="725"/>
        <end position="749"/>
    </location>
</feature>
<keyword evidence="20 33" id="KW-0261">Viral envelope protein</keyword>
<keyword evidence="23 33" id="KW-1039">Host endosome</keyword>
<dbReference type="GO" id="GO:0019064">
    <property type="term" value="P:fusion of virus membrane with host plasma membrane"/>
    <property type="evidence" value="ECO:0007669"/>
    <property type="project" value="UniProtKB-UniRule"/>
</dbReference>
<evidence type="ECO:0000256" key="24">
    <source>
        <dbReference type="ARBA" id="ARBA00023054"/>
    </source>
</evidence>
<keyword evidence="29 33" id="KW-0899">Viral immunoevasion</keyword>
<comment type="function">
    <text evidence="33">Surface protein gp120: Attaches the virus to the host lymphoid cell by binding to the primary receptor CD4. This interaction induces a structural rearrangement creating a high affinity binding site for a chemokine coreceptor like CXCR4 and/or CCR5. Acts as a ligand for CD209/DC-SIGN and CLEC4M/DC-SIGNR, which are respectively found on dendritic cells (DCs), and on endothelial cells of liver sinusoids and lymph node sinuses. These interactions allow capture of viral particles at mucosal surfaces by these cells and subsequent transmission to permissive cells. HIV subverts the migration properties of dendritic cells to gain access to CD4+ T-cells in lymph nodes. Virus transmission to permissive T-cells occurs either in trans (without DCs infection, through viral capture and transmission), or in cis (following DCs productive infection, through the usual CD4-gp120 interaction), thereby inducing a robust infection. In trans infection, bound virions remain infectious over days and it is proposed that they are not degraded, but protected in non-lysosomal acidic organelles within the DCs close to the cell membrane thus contributing to the viral infectious potential during DCs' migration from the periphery to the lymphoid tissues. On arrival at lymphoid tissues, intact virions recycle back to DCs' cell surface allowing virus transmission to CD4+ T-cells.</text>
</comment>
<evidence type="ECO:0000256" key="7">
    <source>
        <dbReference type="ARBA" id="ARBA00022506"/>
    </source>
</evidence>
<comment type="PTM">
    <text evidence="33">Palmitoylation of the transmembrane protein and of Env polyprotein (prior to its proteolytic cleavage) is essential for their association with host cell membrane lipid rafts. Palmitoylation is therefore required for envelope trafficking to classical lipid rafts, but not for viral replication.</text>
</comment>
<evidence type="ECO:0000256" key="3">
    <source>
        <dbReference type="ARBA" id="ARBA00004505"/>
    </source>
</evidence>
<evidence type="ECO:0000256" key="22">
    <source>
        <dbReference type="ARBA" id="ARBA00022989"/>
    </source>
</evidence>
<dbReference type="GO" id="GO:0019062">
    <property type="term" value="P:virion attachment to host cell"/>
    <property type="evidence" value="ECO:0007669"/>
    <property type="project" value="UniProtKB-UniRule"/>
</dbReference>
<dbReference type="InterPro" id="IPR037527">
    <property type="entry name" value="Gp160"/>
</dbReference>
<feature type="disulfide bond" evidence="33">
    <location>
        <begin position="53"/>
        <end position="73"/>
    </location>
</feature>
<evidence type="ECO:0000256" key="21">
    <source>
        <dbReference type="ARBA" id="ARBA00022890"/>
    </source>
</evidence>
<evidence type="ECO:0000256" key="26">
    <source>
        <dbReference type="ARBA" id="ARBA00023139"/>
    </source>
</evidence>
<feature type="region of interest" description="Fusion peptide" evidence="33">
    <location>
        <begin position="518"/>
        <end position="538"/>
    </location>
</feature>
<protein>
    <recommendedName>
        <fullName evidence="33">Envelope glycoprotein gp160</fullName>
    </recommendedName>
    <alternativeName>
        <fullName evidence="33">Env polyprotein</fullName>
    </alternativeName>
    <component>
        <recommendedName>
            <fullName evidence="33">Surface protein gp120</fullName>
            <shortName evidence="33">SU</shortName>
        </recommendedName>
        <alternativeName>
            <fullName evidence="33">Glycoprotein 120</fullName>
            <shortName evidence="33">gp120</shortName>
        </alternativeName>
    </component>
    <component>
        <recommendedName>
            <fullName evidence="33">Transmembrane protein gp41</fullName>
            <shortName evidence="33">TM</shortName>
        </recommendedName>
        <alternativeName>
            <fullName evidence="33">Glycoprotein 41</fullName>
            <shortName evidence="33">gp41</shortName>
        </alternativeName>
    </component>
</protein>
<dbReference type="Gene3D" id="1.20.5.490">
    <property type="entry name" value="Single helix bin"/>
    <property type="match status" value="1"/>
</dbReference>
<dbReference type="CDD" id="cd09909">
    <property type="entry name" value="HIV-1-like_HR1-HR2"/>
    <property type="match status" value="1"/>
</dbReference>
<comment type="miscellaneous">
    <text evidence="33">Inhibitors targeting HIV-1 viral envelope proteins are used as antiretroviral drugs. Attachment of virions to the cell surface via non-specific interactions and CD4 binding can be blocked by inhibitors that include cyanovirin-N, cyclotriazadisulfonamide analogs, PRO 2000, TNX 355 and PRO 542. In addition, BMS 806 can block CD4-induced conformational changes. Env interactions with the coreceptor molecules can be targeted by CCR5 antagonists including SCH-D, maraviroc (UK 427857) and aplaviroc (GW 873140), and the CXCR4 antagonist AMD 070. Fusion of viral and cellular membranes can be inhibited by peptides such as enfuvirtide and tifuvirtide (T 1249). Resistance to inhibitors associated with mutations in Env are observed. Most of the time, single mutations confer only a modest reduction in drug susceptibility. Combination of several mutations is usually required to develop a high-level drug resistance.</text>
</comment>
<comment type="domain">
    <text evidence="33 34">The 17 amino acids long immunosuppressive region is present in many retroviral envelope proteins. Synthetic peptides derived from this relatively conserved sequence inhibit immune function in vitro and in vivo.</text>
</comment>
<feature type="topological domain" description="Cytoplasmic" evidence="33">
    <location>
        <begin position="712"/>
        <end position="862"/>
    </location>
</feature>
<keyword evidence="9 33" id="KW-1032">Host cell membrane</keyword>
<dbReference type="EMBL" id="KM259424">
    <property type="protein sequence ID" value="AIL86037.1"/>
    <property type="molecule type" value="Genomic_RNA"/>
</dbReference>
<dbReference type="InterPro" id="IPR036377">
    <property type="entry name" value="Gp120_core_sf"/>
</dbReference>
<feature type="site" description="Cleavage; by host furin" evidence="33">
    <location>
        <begin position="517"/>
        <end position="518"/>
    </location>
</feature>
<evidence type="ECO:0000313" key="38">
    <source>
        <dbReference type="EMBL" id="AIL86037.1"/>
    </source>
</evidence>
<keyword evidence="10 33" id="KW-1165">Clathrin-mediated endocytosis of virus by host</keyword>
<feature type="chain" id="PRO_5023313015" description="Envelope glycoprotein gp160" evidence="33">
    <location>
        <begin position="32"/>
        <end position="862"/>
    </location>
</feature>
<dbReference type="SUPFAM" id="SSF58069">
    <property type="entry name" value="Virus ectodomain"/>
    <property type="match status" value="1"/>
</dbReference>
<comment type="miscellaneous">
    <text evidence="33">HIV-1 lineages are divided in three main groups, M (for Major), O (for Outlier), and N (for New, or Non-M, Non-O). The vast majority of strains found worldwide belong to the group M. Group O seems to be endemic to and largely confined to Cameroon and neighboring countries in West Central Africa, where these viruses represent a small minority of HIV-1 strains. The group N is represented by a limited number of isolates from Cameroonian persons. The group M is further subdivided in 9 clades or subtypes (A to D, F to H, J and K).</text>
</comment>
<evidence type="ECO:0000256" key="5">
    <source>
        <dbReference type="ARBA" id="ARBA00004578"/>
    </source>
</evidence>
<feature type="short sequence motif" description="YXXL motif; contains endocytosis signal" evidence="33">
    <location>
        <begin position="718"/>
        <end position="721"/>
    </location>
</feature>
<evidence type="ECO:0000256" key="18">
    <source>
        <dbReference type="ARBA" id="ARBA00022844"/>
    </source>
</evidence>
<evidence type="ECO:0000256" key="6">
    <source>
        <dbReference type="ARBA" id="ARBA00004650"/>
    </source>
</evidence>
<gene>
    <name evidence="33 38" type="primary">env</name>
</gene>
<keyword evidence="14 33" id="KW-0812">Transmembrane</keyword>
<comment type="PTM">
    <text evidence="33">Highly glycosylated by host. The high number of glycan on the protein is reffered to as 'glycan shield' because it contributes to hide protein sequence from adaptive immune system.</text>
</comment>
<dbReference type="FunFam" id="2.170.40.20:FF:000001">
    <property type="entry name" value="Envelope glycoprotein gp160"/>
    <property type="match status" value="1"/>
</dbReference>
<keyword evidence="30 33" id="KW-0449">Lipoprotein</keyword>
<feature type="region of interest" description="CD4-binding loop" evidence="33">
    <location>
        <begin position="366"/>
        <end position="376"/>
    </location>
</feature>
<keyword evidence="13 33" id="KW-0165">Cleavage on pair of basic residues</keyword>
<keyword evidence="21 33" id="KW-1164">Virus endocytosis by host</keyword>
<feature type="coiled-coil region" evidence="33">
    <location>
        <begin position="639"/>
        <end position="673"/>
    </location>
</feature>
<dbReference type="GO" id="GO:1903911">
    <property type="term" value="P:positive regulation of receptor clustering"/>
    <property type="evidence" value="ECO:0007669"/>
    <property type="project" value="UniProtKB-UniRule"/>
</dbReference>
<evidence type="ECO:0000256" key="28">
    <source>
        <dbReference type="ARBA" id="ARBA00023180"/>
    </source>
</evidence>
<dbReference type="FunFam" id="1.20.5.490:FF:000001">
    <property type="entry name" value="Envelope glycoprotein gp160"/>
    <property type="match status" value="1"/>
</dbReference>
<keyword evidence="8 33" id="KW-1170">Fusion of virus membrane with host endosomal membrane</keyword>
<dbReference type="Gene3D" id="2.170.40.20">
    <property type="entry name" value="Human immunodeficiency virus 1, Gp160, envelope glycoprotein"/>
    <property type="match status" value="2"/>
</dbReference>
<dbReference type="GO" id="GO:0020002">
    <property type="term" value="C:host cell plasma membrane"/>
    <property type="evidence" value="ECO:0007669"/>
    <property type="project" value="UniProtKB-SubCell"/>
</dbReference>
<dbReference type="InterPro" id="IPR000777">
    <property type="entry name" value="HIV1_Gp120"/>
</dbReference>
<keyword evidence="25 33" id="KW-0472">Membrane</keyword>
<dbReference type="Pfam" id="PF00517">
    <property type="entry name" value="GP41"/>
    <property type="match status" value="1"/>
</dbReference>
<evidence type="ECO:0000256" key="35">
    <source>
        <dbReference type="SAM" id="MobiDB-lite"/>
    </source>
</evidence>
<evidence type="ECO:0000256" key="1">
    <source>
        <dbReference type="ARBA" id="ARBA00004402"/>
    </source>
</evidence>
<feature type="disulfide bond" evidence="33">
    <location>
        <begin position="233"/>
        <end position="244"/>
    </location>
</feature>
<keyword evidence="11 33" id="KW-0945">Host-virus interaction</keyword>
<evidence type="ECO:0000256" key="4">
    <source>
        <dbReference type="ARBA" id="ARBA00004563"/>
    </source>
</evidence>
<feature type="transmembrane region" description="Helical" evidence="34">
    <location>
        <begin position="684"/>
        <end position="711"/>
    </location>
</feature>
<dbReference type="GO" id="GO:1903908">
    <property type="term" value="P:positive regulation of plasma membrane raft polarization"/>
    <property type="evidence" value="ECO:0007669"/>
    <property type="project" value="UniProtKB-UniRule"/>
</dbReference>
<feature type="region of interest" description="V2" evidence="33">
    <location>
        <begin position="162"/>
        <end position="201"/>
    </location>
</feature>
<sequence>MKVTGIKNNYQHLWRWGIMLLGILMICSATEKLWVTIYYGVPVWKEANTTLFCASDAKAYATEVHNVWATHACVPTDPNPQEVVLENVTENFNMWKNNMVDQMHEDIISLWDQSLKPCVKLTPLCVTLNCTDEWRNSTDWKNSTNITNTTITMMEKGEIKNCSFNVTSLIKDKMQKEYALFYKLDIVPIDGDNTSYRLISCNTSVTTQACPKVSFEPIPIHYCAPAGFAILKCNDKKFNGTGPCTNVSTVQCTHGIRPVVSTQLLLNGSLAEEEVVIRSANLSDNTKTIIVQLNASVGIVCERPNNNTRKSIHMGPGQALYATGNIIGNIRQAHCNISRGNWTKALQQIANKLKEQFNNTITFRQHSGGDLEVETHSFNCGGEFFYCNSTQLFNGTWNGTSWNDTTWSNTTGYITIQCRIKQIINMWQKVGKAMYAPPIRGTIRCSSNITGLILTRDGGIKNESENNGSKTEIFRPGGGDMRDNWRSELYKYKVVKIEPLGVAPTKAKRRVVQREKRAVGIGAVFLGFLGAAGSTMGAASMTLTVQARLLLSGIVQQQNNLLRAIEAQQHLLQLTVWGIKQLQARILAVERYLKDQQLLGIWGCSGKLICTTAVPWNASWSNKSLDTIWNNMTWMEWEREIDNYTSLIYTLIEESQNQQEKNEQELLELDKWASLWTWFDITSWLWYIKIFIMIVGGLVGLRIVFAVLSIVNRVRQGYSPLSFQTRFPAPRGPGRPEGIEEEGGERDRDRSGRLVNGFLILFWDDLRSLCLFSYHHLRDLLLIAARIVELLGRRGWEVLKYLWNLLQYWSQELKNSAVSLLNATAIAVAEGTDRAIEVLQRIYRGILHIPTRIRQGLERALL</sequence>
<feature type="transmembrane region" description="Helical" evidence="34">
    <location>
        <begin position="12"/>
        <end position="30"/>
    </location>
</feature>
<proteinExistence type="inferred from homology"/>
<evidence type="ECO:0000256" key="13">
    <source>
        <dbReference type="ARBA" id="ARBA00022685"/>
    </source>
</evidence>
<dbReference type="GO" id="GO:0019082">
    <property type="term" value="P:viral protein processing"/>
    <property type="evidence" value="ECO:0007669"/>
    <property type="project" value="UniProtKB-UniRule"/>
</dbReference>
<dbReference type="InterPro" id="IPR000328">
    <property type="entry name" value="GP41-like"/>
</dbReference>
<keyword evidence="27 33" id="KW-1015">Disulfide bond</keyword>
<evidence type="ECO:0000256" key="9">
    <source>
        <dbReference type="ARBA" id="ARBA00022511"/>
    </source>
</evidence>